<dbReference type="FunFam" id="1.25.50.20:FF:000001">
    <property type="entry name" value="Aminopeptidase"/>
    <property type="match status" value="1"/>
</dbReference>
<evidence type="ECO:0000259" key="24">
    <source>
        <dbReference type="Pfam" id="PF11838"/>
    </source>
</evidence>
<dbReference type="InterPro" id="IPR001930">
    <property type="entry name" value="Peptidase_M1"/>
</dbReference>
<dbReference type="PANTHER" id="PTHR11533">
    <property type="entry name" value="PROTEASE M1 ZINC METALLOPROTEASE"/>
    <property type="match status" value="1"/>
</dbReference>
<dbReference type="Proteomes" id="UP001159042">
    <property type="component" value="Unassembled WGS sequence"/>
</dbReference>
<evidence type="ECO:0000256" key="12">
    <source>
        <dbReference type="ARBA" id="ARBA00022833"/>
    </source>
</evidence>
<evidence type="ECO:0000256" key="18">
    <source>
        <dbReference type="PIRSR" id="PIRSR634016-1"/>
    </source>
</evidence>
<keyword evidence="16" id="KW-0325">Glycoprotein</keyword>
<evidence type="ECO:0000256" key="5">
    <source>
        <dbReference type="ARBA" id="ARBA00015611"/>
    </source>
</evidence>
<feature type="binding site" evidence="19">
    <location>
        <position position="340"/>
    </location>
    <ligand>
        <name>Zn(2+)</name>
        <dbReference type="ChEBI" id="CHEBI:29105"/>
        <note>catalytic</note>
    </ligand>
</feature>
<protein>
    <recommendedName>
        <fullName evidence="5">Aminopeptidase N</fullName>
        <ecNumber evidence="4">3.4.11.2</ecNumber>
    </recommendedName>
</protein>
<dbReference type="Pfam" id="PF01433">
    <property type="entry name" value="Peptidase_M1"/>
    <property type="match status" value="2"/>
</dbReference>
<dbReference type="SUPFAM" id="SSF55486">
    <property type="entry name" value="Metalloproteases ('zincins'), catalytic domain"/>
    <property type="match status" value="2"/>
</dbReference>
<name>A0AAV8W4I6_9CUCU</name>
<dbReference type="CDD" id="cd09601">
    <property type="entry name" value="M1_APN-Q_like"/>
    <property type="match status" value="2"/>
</dbReference>
<comment type="similarity">
    <text evidence="3">Belongs to the peptidase M1 family.</text>
</comment>
<evidence type="ECO:0000256" key="13">
    <source>
        <dbReference type="ARBA" id="ARBA00023049"/>
    </source>
</evidence>
<feature type="domain" description="Peptidase M1 membrane alanine aminopeptidase" evidence="23">
    <location>
        <begin position="1142"/>
        <end position="1368"/>
    </location>
</feature>
<keyword evidence="13" id="KW-0482">Metalloprotease</keyword>
<keyword evidence="11" id="KW-0378">Hydrolase</keyword>
<keyword evidence="12 19" id="KW-0862">Zinc</keyword>
<evidence type="ECO:0000256" key="1">
    <source>
        <dbReference type="ARBA" id="ARBA00000098"/>
    </source>
</evidence>
<keyword evidence="9 19" id="KW-0479">Metal-binding</keyword>
<evidence type="ECO:0000259" key="25">
    <source>
        <dbReference type="Pfam" id="PF17900"/>
    </source>
</evidence>
<feature type="domain" description="Aminopeptidase N-like N-terminal" evidence="25">
    <location>
        <begin position="918"/>
        <end position="1107"/>
    </location>
</feature>
<dbReference type="GO" id="GO:0008270">
    <property type="term" value="F:zinc ion binding"/>
    <property type="evidence" value="ECO:0007669"/>
    <property type="project" value="InterPro"/>
</dbReference>
<feature type="signal peptide" evidence="22">
    <location>
        <begin position="1"/>
        <end position="21"/>
    </location>
</feature>
<comment type="subcellular location">
    <subcellularLocation>
        <location evidence="2">Cell membrane</location>
        <topology evidence="2">Lipid-anchor</topology>
        <topology evidence="2">GPI-anchor</topology>
    </subcellularLocation>
</comment>
<evidence type="ECO:0000256" key="10">
    <source>
        <dbReference type="ARBA" id="ARBA00022729"/>
    </source>
</evidence>
<dbReference type="InterPro" id="IPR024571">
    <property type="entry name" value="ERAP1-like_C_dom"/>
</dbReference>
<dbReference type="FunFam" id="2.60.40.1910:FF:000008">
    <property type="entry name" value="Aminopeptidase"/>
    <property type="match status" value="2"/>
</dbReference>
<evidence type="ECO:0000259" key="23">
    <source>
        <dbReference type="Pfam" id="PF01433"/>
    </source>
</evidence>
<feature type="binding site" evidence="19">
    <location>
        <position position="336"/>
    </location>
    <ligand>
        <name>Zn(2+)</name>
        <dbReference type="ChEBI" id="CHEBI:29105"/>
        <note>catalytic</note>
    </ligand>
</feature>
<keyword evidence="8" id="KW-0645">Protease</keyword>
<dbReference type="Gene3D" id="2.60.40.1730">
    <property type="entry name" value="tricorn interacting facor f3 domain"/>
    <property type="match status" value="2"/>
</dbReference>
<dbReference type="InterPro" id="IPR050344">
    <property type="entry name" value="Peptidase_M1_aminopeptidases"/>
</dbReference>
<evidence type="ECO:0000256" key="2">
    <source>
        <dbReference type="ARBA" id="ARBA00004609"/>
    </source>
</evidence>
<dbReference type="InterPro" id="IPR014782">
    <property type="entry name" value="Peptidase_M1_dom"/>
</dbReference>
<evidence type="ECO:0000256" key="21">
    <source>
        <dbReference type="SAM" id="MobiDB-lite"/>
    </source>
</evidence>
<dbReference type="GO" id="GO:0098552">
    <property type="term" value="C:side of membrane"/>
    <property type="evidence" value="ECO:0007669"/>
    <property type="project" value="UniProtKB-KW"/>
</dbReference>
<keyword evidence="10 22" id="KW-0732">Signal</keyword>
<evidence type="ECO:0000256" key="20">
    <source>
        <dbReference type="PIRSR" id="PIRSR634016-4"/>
    </source>
</evidence>
<dbReference type="GO" id="GO:0005737">
    <property type="term" value="C:cytoplasm"/>
    <property type="evidence" value="ECO:0007669"/>
    <property type="project" value="TreeGrafter"/>
</dbReference>
<evidence type="ECO:0000256" key="9">
    <source>
        <dbReference type="ARBA" id="ARBA00022723"/>
    </source>
</evidence>
<comment type="catalytic activity">
    <reaction evidence="1">
        <text>Release of an N-terminal amino acid, Xaa-|-Yaa- from a peptide, amide or arylamide. Xaa is preferably Ala, but may be most amino acids including Pro (slow action). When a terminal hydrophobic residue is followed by a prolyl residue, the two may be released as an intact Xaa-Pro dipeptide.</text>
        <dbReference type="EC" id="3.4.11.2"/>
    </reaction>
</comment>
<dbReference type="InterPro" id="IPR042097">
    <property type="entry name" value="Aminopeptidase_N-like_N_sf"/>
</dbReference>
<dbReference type="GO" id="GO:0006508">
    <property type="term" value="P:proteolysis"/>
    <property type="evidence" value="ECO:0007669"/>
    <property type="project" value="UniProtKB-KW"/>
</dbReference>
<proteinExistence type="inferred from homology"/>
<dbReference type="Gene3D" id="1.10.390.10">
    <property type="entry name" value="Neutral Protease Domain 2"/>
    <property type="match status" value="2"/>
</dbReference>
<dbReference type="InterPro" id="IPR045357">
    <property type="entry name" value="Aminopeptidase_N-like_N"/>
</dbReference>
<feature type="domain" description="ERAP1-like C-terminal" evidence="24">
    <location>
        <begin position="555"/>
        <end position="875"/>
    </location>
</feature>
<comment type="caution">
    <text evidence="26">The sequence shown here is derived from an EMBL/GenBank/DDBJ whole genome shotgun (WGS) entry which is preliminary data.</text>
</comment>
<dbReference type="GO" id="GO:0070006">
    <property type="term" value="F:metalloaminopeptidase activity"/>
    <property type="evidence" value="ECO:0007669"/>
    <property type="project" value="TreeGrafter"/>
</dbReference>
<evidence type="ECO:0000256" key="19">
    <source>
        <dbReference type="PIRSR" id="PIRSR634016-3"/>
    </source>
</evidence>
<dbReference type="Gene3D" id="2.60.40.1910">
    <property type="match status" value="2"/>
</dbReference>
<keyword evidence="7" id="KW-0336">GPI-anchor</keyword>
<feature type="binding site" evidence="19">
    <location>
        <position position="359"/>
    </location>
    <ligand>
        <name>Zn(2+)</name>
        <dbReference type="ChEBI" id="CHEBI:29105"/>
        <note>catalytic</note>
    </ligand>
</feature>
<evidence type="ECO:0000256" key="11">
    <source>
        <dbReference type="ARBA" id="ARBA00022801"/>
    </source>
</evidence>
<dbReference type="Gene3D" id="1.25.50.20">
    <property type="match status" value="2"/>
</dbReference>
<evidence type="ECO:0000256" key="8">
    <source>
        <dbReference type="ARBA" id="ARBA00022670"/>
    </source>
</evidence>
<dbReference type="Pfam" id="PF17900">
    <property type="entry name" value="Peptidase_M1_N"/>
    <property type="match status" value="2"/>
</dbReference>
<dbReference type="GO" id="GO:0016285">
    <property type="term" value="F:alanyl aminopeptidase activity"/>
    <property type="evidence" value="ECO:0007669"/>
    <property type="project" value="UniProtKB-EC"/>
</dbReference>
<keyword evidence="27" id="KW-1185">Reference proteome</keyword>
<dbReference type="EMBL" id="JANEYG010000010">
    <property type="protein sequence ID" value="KAJ8921490.1"/>
    <property type="molecule type" value="Genomic_DNA"/>
</dbReference>
<dbReference type="EC" id="3.4.11.2" evidence="4"/>
<feature type="domain" description="Peptidase M1 membrane alanine aminopeptidase" evidence="23">
    <location>
        <begin position="262"/>
        <end position="479"/>
    </location>
</feature>
<dbReference type="PRINTS" id="PR00756">
    <property type="entry name" value="ALADIPTASE"/>
</dbReference>
<dbReference type="Pfam" id="PF11838">
    <property type="entry name" value="ERAP1_C"/>
    <property type="match status" value="2"/>
</dbReference>
<dbReference type="FunFam" id="1.10.390.10:FF:000019">
    <property type="entry name" value="Aminopeptidase"/>
    <property type="match status" value="2"/>
</dbReference>
<organism evidence="26 27">
    <name type="scientific">Exocentrus adspersus</name>
    <dbReference type="NCBI Taxonomy" id="1586481"/>
    <lineage>
        <taxon>Eukaryota</taxon>
        <taxon>Metazoa</taxon>
        <taxon>Ecdysozoa</taxon>
        <taxon>Arthropoda</taxon>
        <taxon>Hexapoda</taxon>
        <taxon>Insecta</taxon>
        <taxon>Pterygota</taxon>
        <taxon>Neoptera</taxon>
        <taxon>Endopterygota</taxon>
        <taxon>Coleoptera</taxon>
        <taxon>Polyphaga</taxon>
        <taxon>Cucujiformia</taxon>
        <taxon>Chrysomeloidea</taxon>
        <taxon>Cerambycidae</taxon>
        <taxon>Lamiinae</taxon>
        <taxon>Acanthocinini</taxon>
        <taxon>Exocentrus</taxon>
    </lineage>
</organism>
<dbReference type="GO" id="GO:0043171">
    <property type="term" value="P:peptide catabolic process"/>
    <property type="evidence" value="ECO:0007669"/>
    <property type="project" value="TreeGrafter"/>
</dbReference>
<feature type="domain" description="ERAP1-like C-terminal" evidence="24">
    <location>
        <begin position="1444"/>
        <end position="1746"/>
    </location>
</feature>
<evidence type="ECO:0000256" key="15">
    <source>
        <dbReference type="ARBA" id="ARBA00023157"/>
    </source>
</evidence>
<keyword evidence="6" id="KW-1003">Cell membrane</keyword>
<evidence type="ECO:0000256" key="4">
    <source>
        <dbReference type="ARBA" id="ARBA00012564"/>
    </source>
</evidence>
<feature type="active site" description="Proton acceptor" evidence="18">
    <location>
        <position position="337"/>
    </location>
</feature>
<feature type="domain" description="Aminopeptidase N-like N-terminal" evidence="25">
    <location>
        <begin position="37"/>
        <end position="227"/>
    </location>
</feature>
<evidence type="ECO:0000256" key="22">
    <source>
        <dbReference type="SAM" id="SignalP"/>
    </source>
</evidence>
<gene>
    <name evidence="26" type="ORF">NQ315_003108</name>
</gene>
<evidence type="ECO:0000256" key="14">
    <source>
        <dbReference type="ARBA" id="ARBA00023136"/>
    </source>
</evidence>
<dbReference type="PANTHER" id="PTHR11533:SF301">
    <property type="entry name" value="AMINOPEPTIDASE"/>
    <property type="match status" value="1"/>
</dbReference>
<reference evidence="26 27" key="1">
    <citation type="journal article" date="2023" name="Insect Mol. Biol.">
        <title>Genome sequencing provides insights into the evolution of gene families encoding plant cell wall-degrading enzymes in longhorned beetles.</title>
        <authorList>
            <person name="Shin N.R."/>
            <person name="Okamura Y."/>
            <person name="Kirsch R."/>
            <person name="Pauchet Y."/>
        </authorList>
    </citation>
    <scope>NUCLEOTIDE SEQUENCE [LARGE SCALE GENOMIC DNA]</scope>
    <source>
        <strain evidence="26">EAD_L_NR</strain>
    </source>
</reference>
<evidence type="ECO:0000256" key="17">
    <source>
        <dbReference type="ARBA" id="ARBA00023288"/>
    </source>
</evidence>
<sequence length="1835" mass="206126">MANFYLYTLFLLVSQTPFVFLQEVTSDPYRLPTTLSPTHYEVHLNISPEAFTANGTAYTGTVVINFQPLVNTSQIVLHSSARFITINDVTLNNEIIPEGNYSVNSTTDILTIDYSGTLLIARTYALAINFDGRLSSTDMYGWYKSSYEDADGVTRYLATTQFQSTYARRAFPCWDEPAFKASFTVLLTYPSELNALSNTPGTLRINDTTNNLLTTEFAQTPVMSSYLVAFIVSDFTCTSGENVGDVPTRVCSRAETANIRDWSVEVAPKILTALNEYTNYEYNASMTKMDQVAIPDFAAGAMENWGLVTYRETGLLWDPLESATSYRQSIAAVIAHEFTHMWFGNLVTCNWWSETFLNEGFARLLQYSILDEFVTVVLQAVMETDSYLTSQALQSNASTPSEVSAKFGTITYSKGASVLRMVEHAIGVDAFRTGIRNYLKDHAYSSTLPEDLWTSLNAASVNSSTTQLPTDLNTIMENWVKKSGFPLLTVTVSGRNVIITQERFLLSGRDRSSKWYVPVTFTTSADTNGFANTIPENWLTPDTDVSIALPTGAEWIILNNHETAFYRVNYDEELWNNLTRALASSNFSNIPEINRAQIVDDVFSLAKVDKIPYSKVFEYLQFLVNDDSYFTWYPAFNGFNYIFRRLGRESAIGKAISAELSYLMEKLYQSVPMTNLNEYEHLYTLKQVLAINWACTLGKEECVNSVTQAFRDFKNNGTRPNKNLKSIVYCNALRYSEDPSDWDFLWQTYLDTELATERAVLISALGCSTDEETLKNYLLKSINATSGIRSQDAYSVFSAVYSNAIGVDVAFDFLIQYYQEIDDYYQSMNSLTNIMSGIAGRLTTWDQISKLETFIASVNLSDAFQTAATESLATATANLEWIEEYKLDLIQYYGIEEEVEVDEQESSRPEYRLSKIFKPEHYEVHLNTPREAFTASGTTFTGTAVIYFKVTTSTARILLHSSSDNIQIQSIQLNNEDIPSANYSVNSTTDILKIDYPAGLKYNTQYALRIEYNGTLASGLRGFYKSSYTTNGETRYLLTTQFEPTHARRAFPCFDEPSFKATFQILLTYPSEYRAWSNTLGSAVIVDSPNNFTTYQFAKTPVTPSYLIAFVISDFTCTAGENVGEATTEVCSRDDESANRAWAVEMGSKVLASLNEFTGFNYSNAMSKMDQFAIPDFNAGAMENWGLVTYREYYLLWDPAESTNSYKQSIATVIAHEFGHQWFGNLITCSWWSEIFLNEGFATYTEFFTTHDVLPDWQLDKQFVVRVHQPVLTSDSYLTAQPLQSVASTPTEISNKFGTISYSKGGSILRMVEHIMGSESWKAGVQHYLEMYAYTATKPEQLWTALSHRLDAQVSNLPADLETVMENWVKKSGYPLLSVAQVGSNIVVSQNRFLLSGEDTASKWYVPISYTTSLDQNKFESTTPVAWLTPTSDLLIPYPTGAEWIVLNNHETAFYRVNYTAELWTALATALRAANFSGIPELNRAQITDDVLEYTKYSLMTFTQGFTVLEFLEYDDSYFSWYAVNTELTTLIDNVGLHTRIGQAMQDHIVRLIDKLYQSAPASLINDDDQLYTLRQILAVNLACRLHHQQCGADIKRLFTNFKDNGVIPPKNIRSLVYCNGLRHNGTREEWDHILDQYAAADSSTDRSTFLSALGCITDQQILRDYLQLSISSDSVITSTDTSSVFSAVYSHPAGVAVAFDFFKENQQAIYDHFGSWTSPGNLLLSITNRFRTNEEVEELRAFVTSGEILSGLVSAGNSAITAAETKVAWVNERKDDFYSYYGLQDDEPTTPPGTTTPAPAPTTTNEPSTTLGATTINSSLLLMLVAAAVNKYLF</sequence>
<keyword evidence="15" id="KW-1015">Disulfide bond</keyword>
<evidence type="ECO:0000256" key="7">
    <source>
        <dbReference type="ARBA" id="ARBA00022622"/>
    </source>
</evidence>
<dbReference type="SUPFAM" id="SSF63737">
    <property type="entry name" value="Leukotriene A4 hydrolase N-terminal domain"/>
    <property type="match status" value="2"/>
</dbReference>
<keyword evidence="17" id="KW-0449">Lipoprotein</keyword>
<feature type="compositionally biased region" description="Low complexity" evidence="21">
    <location>
        <begin position="1793"/>
        <end position="1811"/>
    </location>
</feature>
<evidence type="ECO:0000313" key="27">
    <source>
        <dbReference type="Proteomes" id="UP001159042"/>
    </source>
</evidence>
<evidence type="ECO:0000256" key="16">
    <source>
        <dbReference type="ARBA" id="ARBA00023180"/>
    </source>
</evidence>
<feature type="chain" id="PRO_5043720568" description="Aminopeptidase N" evidence="22">
    <location>
        <begin position="22"/>
        <end position="1835"/>
    </location>
</feature>
<evidence type="ECO:0000256" key="6">
    <source>
        <dbReference type="ARBA" id="ARBA00022475"/>
    </source>
</evidence>
<feature type="region of interest" description="Disordered" evidence="21">
    <location>
        <begin position="1783"/>
        <end position="1812"/>
    </location>
</feature>
<comment type="cofactor">
    <cofactor evidence="19">
        <name>Zn(2+)</name>
        <dbReference type="ChEBI" id="CHEBI:29105"/>
    </cofactor>
    <text evidence="19">Binds 1 zinc ion per subunit.</text>
</comment>
<accession>A0AAV8W4I6</accession>
<evidence type="ECO:0000313" key="26">
    <source>
        <dbReference type="EMBL" id="KAJ8921490.1"/>
    </source>
</evidence>
<evidence type="ECO:0000256" key="3">
    <source>
        <dbReference type="ARBA" id="ARBA00010136"/>
    </source>
</evidence>
<feature type="site" description="Transition state stabilizer" evidence="20">
    <location>
        <position position="412"/>
    </location>
</feature>
<dbReference type="GO" id="GO:0005886">
    <property type="term" value="C:plasma membrane"/>
    <property type="evidence" value="ECO:0007669"/>
    <property type="project" value="UniProtKB-SubCell"/>
</dbReference>
<dbReference type="FunFam" id="2.60.40.1730:FF:000013">
    <property type="entry name" value="Aminopeptidase"/>
    <property type="match status" value="2"/>
</dbReference>
<dbReference type="GO" id="GO:0042277">
    <property type="term" value="F:peptide binding"/>
    <property type="evidence" value="ECO:0007669"/>
    <property type="project" value="TreeGrafter"/>
</dbReference>
<keyword evidence="14" id="KW-0472">Membrane</keyword>
<dbReference type="InterPro" id="IPR027268">
    <property type="entry name" value="Peptidase_M4/M1_CTD_sf"/>
</dbReference>
<dbReference type="InterPro" id="IPR034016">
    <property type="entry name" value="M1_APN-typ"/>
</dbReference>
<dbReference type="GO" id="GO:0005615">
    <property type="term" value="C:extracellular space"/>
    <property type="evidence" value="ECO:0007669"/>
    <property type="project" value="TreeGrafter"/>
</dbReference>